<name>G7KX37_MEDTR</name>
<proteinExistence type="inferred from homology"/>
<evidence type="ECO:0000256" key="4">
    <source>
        <dbReference type="RuleBase" id="RU000628"/>
    </source>
</evidence>
<dbReference type="HOGENOM" id="CLU_128423_0_0_1"/>
<reference evidence="8" key="3">
    <citation type="submission" date="2015-04" db="UniProtKB">
        <authorList>
            <consortium name="EnsemblPlants"/>
        </authorList>
    </citation>
    <scope>IDENTIFICATION</scope>
    <source>
        <strain evidence="8">cv. Jemalong A17</strain>
    </source>
</reference>
<dbReference type="Pfam" id="PF00234">
    <property type="entry name" value="Tryp_alpha_amyl"/>
    <property type="match status" value="1"/>
</dbReference>
<keyword evidence="4" id="KW-0813">Transport</keyword>
<dbReference type="STRING" id="3880.G7KX37"/>
<dbReference type="InterPro" id="IPR036312">
    <property type="entry name" value="Bifun_inhib/LTP/seed_sf"/>
</dbReference>
<reference evidence="7 9" key="1">
    <citation type="journal article" date="2011" name="Nature">
        <title>The Medicago genome provides insight into the evolution of rhizobial symbioses.</title>
        <authorList>
            <person name="Young N.D."/>
            <person name="Debelle F."/>
            <person name="Oldroyd G.E."/>
            <person name="Geurts R."/>
            <person name="Cannon S.B."/>
            <person name="Udvardi M.K."/>
            <person name="Benedito V.A."/>
            <person name="Mayer K.F."/>
            <person name="Gouzy J."/>
            <person name="Schoof H."/>
            <person name="Van de Peer Y."/>
            <person name="Proost S."/>
            <person name="Cook D.R."/>
            <person name="Meyers B.C."/>
            <person name="Spannagl M."/>
            <person name="Cheung F."/>
            <person name="De Mita S."/>
            <person name="Krishnakumar V."/>
            <person name="Gundlach H."/>
            <person name="Zhou S."/>
            <person name="Mudge J."/>
            <person name="Bharti A.K."/>
            <person name="Murray J.D."/>
            <person name="Naoumkina M.A."/>
            <person name="Rosen B."/>
            <person name="Silverstein K.A."/>
            <person name="Tang H."/>
            <person name="Rombauts S."/>
            <person name="Zhao P.X."/>
            <person name="Zhou P."/>
            <person name="Barbe V."/>
            <person name="Bardou P."/>
            <person name="Bechner M."/>
            <person name="Bellec A."/>
            <person name="Berger A."/>
            <person name="Berges H."/>
            <person name="Bidwell S."/>
            <person name="Bisseling T."/>
            <person name="Choisne N."/>
            <person name="Couloux A."/>
            <person name="Denny R."/>
            <person name="Deshpande S."/>
            <person name="Dai X."/>
            <person name="Doyle J.J."/>
            <person name="Dudez A.M."/>
            <person name="Farmer A.D."/>
            <person name="Fouteau S."/>
            <person name="Franken C."/>
            <person name="Gibelin C."/>
            <person name="Gish J."/>
            <person name="Goldstein S."/>
            <person name="Gonzalez A.J."/>
            <person name="Green P.J."/>
            <person name="Hallab A."/>
            <person name="Hartog M."/>
            <person name="Hua A."/>
            <person name="Humphray S.J."/>
            <person name="Jeong D.H."/>
            <person name="Jing Y."/>
            <person name="Jocker A."/>
            <person name="Kenton S.M."/>
            <person name="Kim D.J."/>
            <person name="Klee K."/>
            <person name="Lai H."/>
            <person name="Lang C."/>
            <person name="Lin S."/>
            <person name="Macmil S.L."/>
            <person name="Magdelenat G."/>
            <person name="Matthews L."/>
            <person name="McCorrison J."/>
            <person name="Monaghan E.L."/>
            <person name="Mun J.H."/>
            <person name="Najar F.Z."/>
            <person name="Nicholson C."/>
            <person name="Noirot C."/>
            <person name="O'Bleness M."/>
            <person name="Paule C.R."/>
            <person name="Poulain J."/>
            <person name="Prion F."/>
            <person name="Qin B."/>
            <person name="Qu C."/>
            <person name="Retzel E.F."/>
            <person name="Riddle C."/>
            <person name="Sallet E."/>
            <person name="Samain S."/>
            <person name="Samson N."/>
            <person name="Sanders I."/>
            <person name="Saurat O."/>
            <person name="Scarpelli C."/>
            <person name="Schiex T."/>
            <person name="Segurens B."/>
            <person name="Severin A.J."/>
            <person name="Sherrier D.J."/>
            <person name="Shi R."/>
            <person name="Sims S."/>
            <person name="Singer S.R."/>
            <person name="Sinharoy S."/>
            <person name="Sterck L."/>
            <person name="Viollet A."/>
            <person name="Wang B.B."/>
            <person name="Wang K."/>
            <person name="Wang M."/>
            <person name="Wang X."/>
            <person name="Warfsmann J."/>
            <person name="Weissenbach J."/>
            <person name="White D.D."/>
            <person name="White J.D."/>
            <person name="Wiley G.B."/>
            <person name="Wincker P."/>
            <person name="Xing Y."/>
            <person name="Yang L."/>
            <person name="Yao Z."/>
            <person name="Ying F."/>
            <person name="Zhai J."/>
            <person name="Zhou L."/>
            <person name="Zuber A."/>
            <person name="Denarie J."/>
            <person name="Dixon R.A."/>
            <person name="May G.D."/>
            <person name="Schwartz D.C."/>
            <person name="Rogers J."/>
            <person name="Quetier F."/>
            <person name="Town C.D."/>
            <person name="Roe B.A."/>
        </authorList>
    </citation>
    <scope>NUCLEOTIDE SEQUENCE [LARGE SCALE GENOMIC DNA]</scope>
    <source>
        <strain evidence="7">A17</strain>
        <strain evidence="8 9">cv. Jemalong A17</strain>
    </source>
</reference>
<protein>
    <recommendedName>
        <fullName evidence="4">Non-specific lipid-transfer protein</fullName>
    </recommendedName>
</protein>
<keyword evidence="2 5" id="KW-0732">Signal</keyword>
<feature type="chain" id="PRO_5014573900" description="Non-specific lipid-transfer protein" evidence="5">
    <location>
        <begin position="27"/>
        <end position="165"/>
    </location>
</feature>
<dbReference type="SMART" id="SM00499">
    <property type="entry name" value="AAI"/>
    <property type="match status" value="1"/>
</dbReference>
<accession>G7KX37</accession>
<dbReference type="PRINTS" id="PR00382">
    <property type="entry name" value="LIPIDTRNSFER"/>
</dbReference>
<keyword evidence="4" id="KW-0446">Lipid-binding</keyword>
<evidence type="ECO:0000256" key="1">
    <source>
        <dbReference type="ARBA" id="ARBA00009748"/>
    </source>
</evidence>
<evidence type="ECO:0000256" key="5">
    <source>
        <dbReference type="SAM" id="SignalP"/>
    </source>
</evidence>
<dbReference type="GO" id="GO:0006869">
    <property type="term" value="P:lipid transport"/>
    <property type="evidence" value="ECO:0007669"/>
    <property type="project" value="InterPro"/>
</dbReference>
<keyword evidence="3" id="KW-1015">Disulfide bond</keyword>
<dbReference type="EnsemblPlants" id="AES79797">
    <property type="protein sequence ID" value="AES79797"/>
    <property type="gene ID" value="MTR_7g072730"/>
</dbReference>
<feature type="domain" description="Bifunctional inhibitor/plant lipid transfer protein/seed storage helical" evidence="6">
    <location>
        <begin position="30"/>
        <end position="116"/>
    </location>
</feature>
<feature type="signal peptide" evidence="5">
    <location>
        <begin position="1"/>
        <end position="26"/>
    </location>
</feature>
<dbReference type="PaxDb" id="3880-AES79797"/>
<dbReference type="InterPro" id="IPR000528">
    <property type="entry name" value="Plant_nsLTP"/>
</dbReference>
<sequence>MASSMLVKITCMSMLCLVLVIPLSNAGMTCNEVTDTLYPCAGYATTPGDDPPPAGCCGGLKDIKDKATTTPERQSVCECLKTNVLRIPGVNPDTVAALPEKCDVPLPYQIKADFDCSTYISLTLNPLFSISYTNIHTHIIPFSAFSLRSNLGKLVQQLAGLVLNE</sequence>
<evidence type="ECO:0000256" key="2">
    <source>
        <dbReference type="ARBA" id="ARBA00022729"/>
    </source>
</evidence>
<dbReference type="InterPro" id="IPR016140">
    <property type="entry name" value="Bifunc_inhib/LTP/seed_store"/>
</dbReference>
<dbReference type="AlphaFoldDB" id="G7KX37"/>
<evidence type="ECO:0000313" key="7">
    <source>
        <dbReference type="EMBL" id="AES79797.2"/>
    </source>
</evidence>
<gene>
    <name evidence="7" type="ordered locus">MTR_7g072730</name>
</gene>
<evidence type="ECO:0000313" key="9">
    <source>
        <dbReference type="Proteomes" id="UP000002051"/>
    </source>
</evidence>
<dbReference type="Gene3D" id="1.10.110.10">
    <property type="entry name" value="Plant lipid-transfer and hydrophobic proteins"/>
    <property type="match status" value="1"/>
</dbReference>
<evidence type="ECO:0000259" key="6">
    <source>
        <dbReference type="SMART" id="SM00499"/>
    </source>
</evidence>
<dbReference type="EMBL" id="CM001223">
    <property type="protein sequence ID" value="AES79797.2"/>
    <property type="molecule type" value="Genomic_DNA"/>
</dbReference>
<comment type="similarity">
    <text evidence="1 4">Belongs to the plant LTP family.</text>
</comment>
<evidence type="ECO:0000313" key="8">
    <source>
        <dbReference type="EnsemblPlants" id="AES79797"/>
    </source>
</evidence>
<keyword evidence="9" id="KW-1185">Reference proteome</keyword>
<comment type="function">
    <text evidence="4">Plant non-specific lipid-transfer proteins transfer phospholipids as well as galactolipids across membranes. May play a role in wax or cutin deposition in the cell walls of expanding epidermal cells and certain secretory tissues.</text>
</comment>
<dbReference type="Proteomes" id="UP000002051">
    <property type="component" value="Unassembled WGS sequence"/>
</dbReference>
<dbReference type="PANTHER" id="PTHR33076">
    <property type="entry name" value="NON-SPECIFIC LIPID-TRANSFER PROTEIN 2-RELATED"/>
    <property type="match status" value="1"/>
</dbReference>
<accession>A0A0C3W847</accession>
<evidence type="ECO:0000256" key="3">
    <source>
        <dbReference type="ARBA" id="ARBA00023157"/>
    </source>
</evidence>
<dbReference type="GO" id="GO:0008289">
    <property type="term" value="F:lipid binding"/>
    <property type="evidence" value="ECO:0007669"/>
    <property type="project" value="UniProtKB-KW"/>
</dbReference>
<dbReference type="CDD" id="cd01960">
    <property type="entry name" value="nsLTP1"/>
    <property type="match status" value="1"/>
</dbReference>
<reference evidence="7 9" key="2">
    <citation type="journal article" date="2014" name="BMC Genomics">
        <title>An improved genome release (version Mt4.0) for the model legume Medicago truncatula.</title>
        <authorList>
            <person name="Tang H."/>
            <person name="Krishnakumar V."/>
            <person name="Bidwell S."/>
            <person name="Rosen B."/>
            <person name="Chan A."/>
            <person name="Zhou S."/>
            <person name="Gentzbittel L."/>
            <person name="Childs K.L."/>
            <person name="Yandell M."/>
            <person name="Gundlach H."/>
            <person name="Mayer K.F."/>
            <person name="Schwartz D.C."/>
            <person name="Town C.D."/>
        </authorList>
    </citation>
    <scope>GENOME REANNOTATION</scope>
    <source>
        <strain evidence="8 9">cv. Jemalong A17</strain>
    </source>
</reference>
<dbReference type="SUPFAM" id="SSF47699">
    <property type="entry name" value="Bifunctional inhibitor/lipid-transfer protein/seed storage 2S albumin"/>
    <property type="match status" value="1"/>
</dbReference>
<organism evidence="7 9">
    <name type="scientific">Medicago truncatula</name>
    <name type="common">Barrel medic</name>
    <name type="synonym">Medicago tribuloides</name>
    <dbReference type="NCBI Taxonomy" id="3880"/>
    <lineage>
        <taxon>Eukaryota</taxon>
        <taxon>Viridiplantae</taxon>
        <taxon>Streptophyta</taxon>
        <taxon>Embryophyta</taxon>
        <taxon>Tracheophyta</taxon>
        <taxon>Spermatophyta</taxon>
        <taxon>Magnoliopsida</taxon>
        <taxon>eudicotyledons</taxon>
        <taxon>Gunneridae</taxon>
        <taxon>Pentapetalae</taxon>
        <taxon>rosids</taxon>
        <taxon>fabids</taxon>
        <taxon>Fabales</taxon>
        <taxon>Fabaceae</taxon>
        <taxon>Papilionoideae</taxon>
        <taxon>50 kb inversion clade</taxon>
        <taxon>NPAAA clade</taxon>
        <taxon>Hologalegina</taxon>
        <taxon>IRL clade</taxon>
        <taxon>Trifolieae</taxon>
        <taxon>Medicago</taxon>
    </lineage>
</organism>